<keyword evidence="3" id="KW-1185">Reference proteome</keyword>
<protein>
    <submittedName>
        <fullName evidence="1 2">Uncharacterized protein</fullName>
    </submittedName>
</protein>
<name>A0A2K2DIE8_BRADI</name>
<dbReference type="EMBL" id="CM000880">
    <property type="protein sequence ID" value="PNT74055.1"/>
    <property type="molecule type" value="Genomic_DNA"/>
</dbReference>
<dbReference type="InParanoid" id="A0A2K2DIE8"/>
<reference evidence="1 2" key="1">
    <citation type="journal article" date="2010" name="Nature">
        <title>Genome sequencing and analysis of the model grass Brachypodium distachyon.</title>
        <authorList>
            <consortium name="International Brachypodium Initiative"/>
        </authorList>
    </citation>
    <scope>NUCLEOTIDE SEQUENCE [LARGE SCALE GENOMIC DNA]</scope>
    <source>
        <strain evidence="1 2">Bd21</strain>
    </source>
</reference>
<organism evidence="1">
    <name type="scientific">Brachypodium distachyon</name>
    <name type="common">Purple false brome</name>
    <name type="synonym">Trachynia distachya</name>
    <dbReference type="NCBI Taxonomy" id="15368"/>
    <lineage>
        <taxon>Eukaryota</taxon>
        <taxon>Viridiplantae</taxon>
        <taxon>Streptophyta</taxon>
        <taxon>Embryophyta</taxon>
        <taxon>Tracheophyta</taxon>
        <taxon>Spermatophyta</taxon>
        <taxon>Magnoliopsida</taxon>
        <taxon>Liliopsida</taxon>
        <taxon>Poales</taxon>
        <taxon>Poaceae</taxon>
        <taxon>BOP clade</taxon>
        <taxon>Pooideae</taxon>
        <taxon>Stipodae</taxon>
        <taxon>Brachypodieae</taxon>
        <taxon>Brachypodium</taxon>
    </lineage>
</organism>
<accession>A0A2K2DIE8</accession>
<evidence type="ECO:0000313" key="3">
    <source>
        <dbReference type="Proteomes" id="UP000008810"/>
    </source>
</evidence>
<dbReference type="Proteomes" id="UP000008810">
    <property type="component" value="Chromosome 1"/>
</dbReference>
<gene>
    <name evidence="1" type="ORF">BRADI_1g06999v3</name>
</gene>
<reference evidence="2" key="3">
    <citation type="submission" date="2018-08" db="UniProtKB">
        <authorList>
            <consortium name="EnsemblPlants"/>
        </authorList>
    </citation>
    <scope>IDENTIFICATION</scope>
    <source>
        <strain evidence="2">cv. Bd21</strain>
    </source>
</reference>
<dbReference type="Gramene" id="PNT74055">
    <property type="protein sequence ID" value="PNT74055"/>
    <property type="gene ID" value="BRADI_1g06999v3"/>
</dbReference>
<reference evidence="1" key="2">
    <citation type="submission" date="2017-06" db="EMBL/GenBank/DDBJ databases">
        <title>WGS assembly of Brachypodium distachyon.</title>
        <authorList>
            <consortium name="The International Brachypodium Initiative"/>
            <person name="Lucas S."/>
            <person name="Harmon-Smith M."/>
            <person name="Lail K."/>
            <person name="Tice H."/>
            <person name="Grimwood J."/>
            <person name="Bruce D."/>
            <person name="Barry K."/>
            <person name="Shu S."/>
            <person name="Lindquist E."/>
            <person name="Wang M."/>
            <person name="Pitluck S."/>
            <person name="Vogel J.P."/>
            <person name="Garvin D.F."/>
            <person name="Mockler T.C."/>
            <person name="Schmutz J."/>
            <person name="Rokhsar D."/>
            <person name="Bevan M.W."/>
        </authorList>
    </citation>
    <scope>NUCLEOTIDE SEQUENCE</scope>
    <source>
        <strain evidence="1">Bd21</strain>
    </source>
</reference>
<evidence type="ECO:0000313" key="1">
    <source>
        <dbReference type="EMBL" id="PNT74055.1"/>
    </source>
</evidence>
<proteinExistence type="predicted"/>
<dbReference type="EnsemblPlants" id="PNT74055">
    <property type="protein sequence ID" value="PNT74055"/>
    <property type="gene ID" value="BRADI_1g06999v3"/>
</dbReference>
<dbReference type="AlphaFoldDB" id="A0A2K2DIE8"/>
<sequence length="219" mass="23552">MTAPLLPEPLEQKVVRDVAAGSQPQPQLARLRLHLRPANHVLPAPRRLRRPHRYPVDLAHEQAQPAVHGRQEEVVAFLDGHHPGQAPRRELDHRGLRGVHVQSQDPVREDRVRAEEPVYGAADDGGVAGGVEPEMVRVLLGLGCLADGAPLAGRGREAGAAGAEQDVWRVRSADGGWWEEGVPAGEDVADAQDVEAPVVAEHEQAVAGGHRREGGVIVQ</sequence>
<evidence type="ECO:0000313" key="2">
    <source>
        <dbReference type="EnsemblPlants" id="PNT74055"/>
    </source>
</evidence>